<dbReference type="PANTHER" id="PTHR11593">
    <property type="entry name" value="60S RIBOSOMAL PROTEIN L17"/>
    <property type="match status" value="1"/>
</dbReference>
<sequence>MVHYSLEQNPIKSCKSRYAILHAHSKNTQAIKDMLIWKATRYLKDVALQKQCVPFCCHSGGAVRCDQAKQWGWWPKKCAEFLLQMLKNSERNAELKGLDAGPLVTEHSQVNKASKMWHQAYRAHGCINPHVGQPCHTERIIAEKEQIAPNPGEEVARKKRIS</sequence>
<evidence type="ECO:0000256" key="5">
    <source>
        <dbReference type="ARBA" id="ARBA00035325"/>
    </source>
</evidence>
<dbReference type="RefSeq" id="XP_035876018.1">
    <property type="nucleotide sequence ID" value="XM_036020125.1"/>
</dbReference>
<evidence type="ECO:0000256" key="4">
    <source>
        <dbReference type="ARBA" id="ARBA00035207"/>
    </source>
</evidence>
<dbReference type="Pfam" id="PF00237">
    <property type="entry name" value="Ribosomal_L22"/>
    <property type="match status" value="1"/>
</dbReference>
<evidence type="ECO:0000256" key="6">
    <source>
        <dbReference type="RuleBase" id="RU004005"/>
    </source>
</evidence>
<keyword evidence="2 6" id="KW-0689">Ribosomal protein</keyword>
<dbReference type="Gene3D" id="3.90.470.10">
    <property type="entry name" value="Ribosomal protein L22/L17"/>
    <property type="match status" value="1"/>
</dbReference>
<dbReference type="InParanoid" id="A0A7E6D9K9"/>
<evidence type="ECO:0000313" key="8">
    <source>
        <dbReference type="RefSeq" id="XP_035876018.1"/>
    </source>
</evidence>
<dbReference type="GO" id="GO:0022625">
    <property type="term" value="C:cytosolic large ribosomal subunit"/>
    <property type="evidence" value="ECO:0007669"/>
    <property type="project" value="TreeGrafter"/>
</dbReference>
<comment type="similarity">
    <text evidence="1 6">Belongs to the universal ribosomal protein uL22 family.</text>
</comment>
<keyword evidence="3 6" id="KW-0687">Ribonucleoprotein</keyword>
<dbReference type="NCBIfam" id="TIGR01038">
    <property type="entry name" value="uL22_arch_euk"/>
    <property type="match status" value="1"/>
</dbReference>
<gene>
    <name evidence="8" type="primary">LOC114491169</name>
</gene>
<dbReference type="InterPro" id="IPR001063">
    <property type="entry name" value="Ribosomal_uL22"/>
</dbReference>
<dbReference type="GeneID" id="114491169"/>
<organism evidence="7 8">
    <name type="scientific">Phyllostomus discolor</name>
    <name type="common">pale spear-nosed bat</name>
    <dbReference type="NCBI Taxonomy" id="89673"/>
    <lineage>
        <taxon>Eukaryota</taxon>
        <taxon>Metazoa</taxon>
        <taxon>Chordata</taxon>
        <taxon>Craniata</taxon>
        <taxon>Vertebrata</taxon>
        <taxon>Euteleostomi</taxon>
        <taxon>Mammalia</taxon>
        <taxon>Eutheria</taxon>
        <taxon>Laurasiatheria</taxon>
        <taxon>Chiroptera</taxon>
        <taxon>Yangochiroptera</taxon>
        <taxon>Phyllostomidae</taxon>
        <taxon>Phyllostominae</taxon>
        <taxon>Phyllostomus</taxon>
    </lineage>
</organism>
<dbReference type="InterPro" id="IPR036394">
    <property type="entry name" value="Ribosomal_uL22_sf"/>
</dbReference>
<dbReference type="AlphaFoldDB" id="A0A7E6D9K9"/>
<dbReference type="GO" id="GO:0003735">
    <property type="term" value="F:structural constituent of ribosome"/>
    <property type="evidence" value="ECO:0007669"/>
    <property type="project" value="InterPro"/>
</dbReference>
<dbReference type="InterPro" id="IPR005721">
    <property type="entry name" value="Ribosomal_uL22_euk/arc"/>
</dbReference>
<name>A0A7E6D9K9_9CHIR</name>
<evidence type="ECO:0000256" key="2">
    <source>
        <dbReference type="ARBA" id="ARBA00022980"/>
    </source>
</evidence>
<protein>
    <recommendedName>
        <fullName evidence="4">Large ribosomal subunit protein uL22</fullName>
    </recommendedName>
    <alternativeName>
        <fullName evidence="5">60S ribosomal protein L17</fullName>
    </alternativeName>
</protein>
<evidence type="ECO:0000256" key="3">
    <source>
        <dbReference type="ARBA" id="ARBA00023274"/>
    </source>
</evidence>
<reference evidence="8" key="1">
    <citation type="submission" date="2025-08" db="UniProtKB">
        <authorList>
            <consortium name="RefSeq"/>
        </authorList>
    </citation>
    <scope>IDENTIFICATION</scope>
    <source>
        <tissue evidence="8">Muscle</tissue>
    </source>
</reference>
<dbReference type="KEGG" id="pdic:114491169"/>
<dbReference type="PANTHER" id="PTHR11593:SF11">
    <property type="entry name" value="LARGE RIBOSOMAL SUBUNIT PROTEIN UL22"/>
    <property type="match status" value="1"/>
</dbReference>
<proteinExistence type="inferred from homology"/>
<accession>A0A7E6D9K9</accession>
<dbReference type="GO" id="GO:0002181">
    <property type="term" value="P:cytoplasmic translation"/>
    <property type="evidence" value="ECO:0007669"/>
    <property type="project" value="TreeGrafter"/>
</dbReference>
<dbReference type="Proteomes" id="UP000504628">
    <property type="component" value="Chromosome 3"/>
</dbReference>
<evidence type="ECO:0000256" key="1">
    <source>
        <dbReference type="ARBA" id="ARBA00009451"/>
    </source>
</evidence>
<evidence type="ECO:0000313" key="7">
    <source>
        <dbReference type="Proteomes" id="UP000504628"/>
    </source>
</evidence>
<keyword evidence="7" id="KW-1185">Reference proteome</keyword>
<dbReference type="SUPFAM" id="SSF54843">
    <property type="entry name" value="Ribosomal protein L22"/>
    <property type="match status" value="1"/>
</dbReference>